<name>A0A8T2TG51_CERRI</name>
<dbReference type="InterPro" id="IPR046960">
    <property type="entry name" value="PPR_At4g14850-like_plant"/>
</dbReference>
<gene>
    <name evidence="3" type="ORF">KP509_13G062400</name>
</gene>
<dbReference type="Proteomes" id="UP000825935">
    <property type="component" value="Chromosome 13"/>
</dbReference>
<dbReference type="GO" id="GO:0003723">
    <property type="term" value="F:RNA binding"/>
    <property type="evidence" value="ECO:0007669"/>
    <property type="project" value="InterPro"/>
</dbReference>
<dbReference type="GO" id="GO:0048731">
    <property type="term" value="P:system development"/>
    <property type="evidence" value="ECO:0007669"/>
    <property type="project" value="UniProtKB-ARBA"/>
</dbReference>
<feature type="repeat" description="PPR" evidence="2">
    <location>
        <begin position="406"/>
        <end position="440"/>
    </location>
</feature>
<evidence type="ECO:0000256" key="1">
    <source>
        <dbReference type="ARBA" id="ARBA00022737"/>
    </source>
</evidence>
<dbReference type="Pfam" id="PF01535">
    <property type="entry name" value="PPR"/>
    <property type="match status" value="7"/>
</dbReference>
<dbReference type="AlphaFoldDB" id="A0A8T2TG51"/>
<organism evidence="3 4">
    <name type="scientific">Ceratopteris richardii</name>
    <name type="common">Triangle waterfern</name>
    <dbReference type="NCBI Taxonomy" id="49495"/>
    <lineage>
        <taxon>Eukaryota</taxon>
        <taxon>Viridiplantae</taxon>
        <taxon>Streptophyta</taxon>
        <taxon>Embryophyta</taxon>
        <taxon>Tracheophyta</taxon>
        <taxon>Polypodiopsida</taxon>
        <taxon>Polypodiidae</taxon>
        <taxon>Polypodiales</taxon>
        <taxon>Pteridineae</taxon>
        <taxon>Pteridaceae</taxon>
        <taxon>Parkerioideae</taxon>
        <taxon>Ceratopteris</taxon>
    </lineage>
</organism>
<dbReference type="Gene3D" id="1.25.40.10">
    <property type="entry name" value="Tetratricopeptide repeat domain"/>
    <property type="match status" value="7"/>
</dbReference>
<feature type="repeat" description="PPR" evidence="2">
    <location>
        <begin position="339"/>
        <end position="373"/>
    </location>
</feature>
<dbReference type="PROSITE" id="PS51375">
    <property type="entry name" value="PPR"/>
    <property type="match status" value="9"/>
</dbReference>
<dbReference type="InterPro" id="IPR011990">
    <property type="entry name" value="TPR-like_helical_dom_sf"/>
</dbReference>
<evidence type="ECO:0000313" key="3">
    <source>
        <dbReference type="EMBL" id="KAH7421530.1"/>
    </source>
</evidence>
<dbReference type="Pfam" id="PF13041">
    <property type="entry name" value="PPR_2"/>
    <property type="match status" value="5"/>
</dbReference>
<dbReference type="PANTHER" id="PTHR24015:SF739">
    <property type="entry name" value="OS03G0644200 PROTEIN"/>
    <property type="match status" value="1"/>
</dbReference>
<keyword evidence="1" id="KW-0677">Repeat</keyword>
<dbReference type="OMA" id="ASGYMSH"/>
<dbReference type="PANTHER" id="PTHR24015">
    <property type="entry name" value="OS07G0578800 PROTEIN-RELATED"/>
    <property type="match status" value="1"/>
</dbReference>
<protein>
    <recommendedName>
        <fullName evidence="5">Pentatricopeptide repeat-containing protein</fullName>
    </recommendedName>
</protein>
<feature type="repeat" description="PPR" evidence="2">
    <location>
        <begin position="304"/>
        <end position="338"/>
    </location>
</feature>
<dbReference type="FunFam" id="1.25.40.10:FF:000158">
    <property type="entry name" value="pentatricopeptide repeat-containing protein At2g33680"/>
    <property type="match status" value="1"/>
</dbReference>
<accession>A0A8T2TG51</accession>
<evidence type="ECO:0000256" key="2">
    <source>
        <dbReference type="PROSITE-ProRule" id="PRU00708"/>
    </source>
</evidence>
<sequence length="869" mass="95273">MAVGRRRCPHVGEEVTLVALLKDCAKHKNLQKGMRIHAALIDKSFFYSNMFLGNALISMYAKCGALADAQNVFDELRNKDVVSWNALAAGYLQHGCDDLVLTSFKHMQHESFIPVPVTFGCILKACGNAKECGMGKQIHACLAGRGTDTVATADGKDIQIETAKKGLFGNRSVLESVLVDMYAKCGVIELAQEVFDDLEFRDLVSWTSLMAGYCEKELGDEVLACYDQMQTEGIDPDAVTFTYILKACGSSGAVYKGIEVHAEIARQLLLERDITLSSALVDMYAKCGLVAKSEETFEGLPVKDMISWTALIGGYSEYGHDEKVLNCYERIRDKKFPLDEVAYASVMKSCGSLGALEKGEEIYAEVIRKGLVGNGTVLDGAILDMYVKCGEMMKAQQAFEEIATRDLVSWSILISGYCEQGYSDRALKCFENMQNQGLCADNAVLSCILKTCGRIGAVDLGQDIYAEIVRKQRFGNDVVLDTSVIDMYAKCGLFAKAQEIFDALSERDTVTWTTLIAAYCEHGHIKEALYCFEEMKQEGVLPNVVTMACSLKSCGSVGAAFEAGKKIHAVLTVGGPITGDTMLGNVLMDMYAKCGELEKAIKVFKELPIRDVISWNSLISSYVENGLSEDAINYYHRMSCDGVSPDAVTLCCILKACGITGAVEKGIEIHTEMVKRGLLEDCSLLGNSLIEMYSKCGVVGQAQHIFDKLLVADVVSWNHLMTGYCQYGLAKQVSICYNKMIDNGISPNELTLTCLLKANVNTGATDESKFCFTSLSASYNMIPTAEHYRCMVGFLSRLGLFDKALAVVHRMGSFDYLPAWISLLYACCSWGNSKLGSFIFAHLAQLNRKLQTGFSDMSHVAVFDVQEKG</sequence>
<dbReference type="GO" id="GO:0009451">
    <property type="term" value="P:RNA modification"/>
    <property type="evidence" value="ECO:0007669"/>
    <property type="project" value="InterPro"/>
</dbReference>
<feature type="repeat" description="PPR" evidence="2">
    <location>
        <begin position="202"/>
        <end position="236"/>
    </location>
</feature>
<feature type="repeat" description="PPR" evidence="2">
    <location>
        <begin position="611"/>
        <end position="645"/>
    </location>
</feature>
<dbReference type="EMBL" id="CM035418">
    <property type="protein sequence ID" value="KAH7421530.1"/>
    <property type="molecule type" value="Genomic_DNA"/>
</dbReference>
<dbReference type="FunFam" id="1.25.40.10:FF:000381">
    <property type="entry name" value="Pentatricopeptide repeat-containing protein"/>
    <property type="match status" value="1"/>
</dbReference>
<comment type="caution">
    <text evidence="3">The sequence shown here is derived from an EMBL/GenBank/DDBJ whole genome shotgun (WGS) entry which is preliminary data.</text>
</comment>
<dbReference type="FunFam" id="1.25.40.10:FF:000073">
    <property type="entry name" value="Pentatricopeptide repeat-containing protein chloroplastic"/>
    <property type="match status" value="2"/>
</dbReference>
<evidence type="ECO:0000313" key="4">
    <source>
        <dbReference type="Proteomes" id="UP000825935"/>
    </source>
</evidence>
<dbReference type="NCBIfam" id="TIGR00756">
    <property type="entry name" value="PPR"/>
    <property type="match status" value="6"/>
</dbReference>
<reference evidence="3" key="1">
    <citation type="submission" date="2021-08" db="EMBL/GenBank/DDBJ databases">
        <title>WGS assembly of Ceratopteris richardii.</title>
        <authorList>
            <person name="Marchant D.B."/>
            <person name="Chen G."/>
            <person name="Jenkins J."/>
            <person name="Shu S."/>
            <person name="Leebens-Mack J."/>
            <person name="Grimwood J."/>
            <person name="Schmutz J."/>
            <person name="Soltis P."/>
            <person name="Soltis D."/>
            <person name="Chen Z.-H."/>
        </authorList>
    </citation>
    <scope>NUCLEOTIDE SEQUENCE</scope>
    <source>
        <strain evidence="3">Whitten #5841</strain>
        <tissue evidence="3">Leaf</tissue>
    </source>
</reference>
<dbReference type="InterPro" id="IPR002885">
    <property type="entry name" value="PPR_rpt"/>
</dbReference>
<feature type="repeat" description="PPR" evidence="2">
    <location>
        <begin position="49"/>
        <end position="83"/>
    </location>
</feature>
<feature type="repeat" description="PPR" evidence="2">
    <location>
        <begin position="713"/>
        <end position="747"/>
    </location>
</feature>
<dbReference type="FunFam" id="1.25.40.10:FF:000031">
    <property type="entry name" value="Pentatricopeptide repeat-containing protein mitochondrial"/>
    <property type="match status" value="1"/>
</dbReference>
<keyword evidence="4" id="KW-1185">Reference proteome</keyword>
<proteinExistence type="predicted"/>
<feature type="repeat" description="PPR" evidence="2">
    <location>
        <begin position="646"/>
        <end position="680"/>
    </location>
</feature>
<feature type="repeat" description="PPR" evidence="2">
    <location>
        <begin position="508"/>
        <end position="542"/>
    </location>
</feature>
<evidence type="ECO:0008006" key="5">
    <source>
        <dbReference type="Google" id="ProtNLM"/>
    </source>
</evidence>